<accession>A0A8X6XFG0</accession>
<protein>
    <submittedName>
        <fullName evidence="2">Uncharacterized protein</fullName>
    </submittedName>
</protein>
<evidence type="ECO:0000313" key="2">
    <source>
        <dbReference type="EMBL" id="GFY51685.1"/>
    </source>
</evidence>
<name>A0A8X6XFG0_9ARAC</name>
<comment type="caution">
    <text evidence="2">The sequence shown here is derived from an EMBL/GenBank/DDBJ whole genome shotgun (WGS) entry which is preliminary data.</text>
</comment>
<dbReference type="AlphaFoldDB" id="A0A8X6XFG0"/>
<evidence type="ECO:0000256" key="1">
    <source>
        <dbReference type="SAM" id="MobiDB-lite"/>
    </source>
</evidence>
<feature type="region of interest" description="Disordered" evidence="1">
    <location>
        <begin position="217"/>
        <end position="239"/>
    </location>
</feature>
<gene>
    <name evidence="2" type="primary">NCL1_24097</name>
    <name evidence="2" type="ORF">TNIN_91971</name>
</gene>
<sequence length="253" mass="27528">MSNMKDPRSGLKKELKALGVPFVSPDSDIFDSVIDTDDDLVCINSCDPDITEVPAGVPHNDTLQEVKPESNIEPEVEVTRRPSRRAARVAAKKISNHVRSYGVNDDDLSDFTAASSSSLKSVSSSHPYSRPKQKKVAQVEPELEMECCDEFLSPVQAEFLLKAQLQYNTTMKSLRQLMSTSVRVFQTEPDGSIVPLTCAPDISLKTGFVSSNAKIPTTMPTVSGNRPNRSTPTATVSVRPSNAPSQVASIFIT</sequence>
<keyword evidence="3" id="KW-1185">Reference proteome</keyword>
<dbReference type="EMBL" id="BMAV01008248">
    <property type="protein sequence ID" value="GFY51685.1"/>
    <property type="molecule type" value="Genomic_DNA"/>
</dbReference>
<dbReference type="Proteomes" id="UP000886998">
    <property type="component" value="Unassembled WGS sequence"/>
</dbReference>
<reference evidence="2" key="1">
    <citation type="submission" date="2020-08" db="EMBL/GenBank/DDBJ databases">
        <title>Multicomponent nature underlies the extraordinary mechanical properties of spider dragline silk.</title>
        <authorList>
            <person name="Kono N."/>
            <person name="Nakamura H."/>
            <person name="Mori M."/>
            <person name="Yoshida Y."/>
            <person name="Ohtoshi R."/>
            <person name="Malay A.D."/>
            <person name="Moran D.A.P."/>
            <person name="Tomita M."/>
            <person name="Numata K."/>
            <person name="Arakawa K."/>
        </authorList>
    </citation>
    <scope>NUCLEOTIDE SEQUENCE</scope>
</reference>
<feature type="region of interest" description="Disordered" evidence="1">
    <location>
        <begin position="51"/>
        <end position="76"/>
    </location>
</feature>
<proteinExistence type="predicted"/>
<organism evidence="2 3">
    <name type="scientific">Trichonephila inaurata madagascariensis</name>
    <dbReference type="NCBI Taxonomy" id="2747483"/>
    <lineage>
        <taxon>Eukaryota</taxon>
        <taxon>Metazoa</taxon>
        <taxon>Ecdysozoa</taxon>
        <taxon>Arthropoda</taxon>
        <taxon>Chelicerata</taxon>
        <taxon>Arachnida</taxon>
        <taxon>Araneae</taxon>
        <taxon>Araneomorphae</taxon>
        <taxon>Entelegynae</taxon>
        <taxon>Araneoidea</taxon>
        <taxon>Nephilidae</taxon>
        <taxon>Trichonephila</taxon>
        <taxon>Trichonephila inaurata</taxon>
    </lineage>
</organism>
<dbReference type="OrthoDB" id="8948150at2759"/>
<evidence type="ECO:0000313" key="3">
    <source>
        <dbReference type="Proteomes" id="UP000886998"/>
    </source>
</evidence>